<evidence type="ECO:0000313" key="1">
    <source>
        <dbReference type="EMBL" id="GIY68122.1"/>
    </source>
</evidence>
<reference evidence="1 2" key="1">
    <citation type="submission" date="2021-06" db="EMBL/GenBank/DDBJ databases">
        <title>Caerostris darwini draft genome.</title>
        <authorList>
            <person name="Kono N."/>
            <person name="Arakawa K."/>
        </authorList>
    </citation>
    <scope>NUCLEOTIDE SEQUENCE [LARGE SCALE GENOMIC DNA]</scope>
</reference>
<evidence type="ECO:0000313" key="2">
    <source>
        <dbReference type="Proteomes" id="UP001054837"/>
    </source>
</evidence>
<comment type="caution">
    <text evidence="1">The sequence shown here is derived from an EMBL/GenBank/DDBJ whole genome shotgun (WGS) entry which is preliminary data.</text>
</comment>
<protein>
    <submittedName>
        <fullName evidence="1">Uncharacterized protein</fullName>
    </submittedName>
</protein>
<sequence length="106" mass="11847">MILVCQQRGDVRGLFNAAPAPPLSGFRPRQNIFYSPPLRDGGRVGGAEDPSAGPHLTVSNRASTLHAAFVAWKRSSELHCTFRSLNNEFRTNIHARNELYREVLLF</sequence>
<keyword evidence="2" id="KW-1185">Reference proteome</keyword>
<proteinExistence type="predicted"/>
<dbReference type="EMBL" id="BPLQ01012838">
    <property type="protein sequence ID" value="GIY68122.1"/>
    <property type="molecule type" value="Genomic_DNA"/>
</dbReference>
<accession>A0AAV4VCU3</accession>
<gene>
    <name evidence="1" type="ORF">CDAR_33361</name>
</gene>
<name>A0AAV4VCU3_9ARAC</name>
<organism evidence="1 2">
    <name type="scientific">Caerostris darwini</name>
    <dbReference type="NCBI Taxonomy" id="1538125"/>
    <lineage>
        <taxon>Eukaryota</taxon>
        <taxon>Metazoa</taxon>
        <taxon>Ecdysozoa</taxon>
        <taxon>Arthropoda</taxon>
        <taxon>Chelicerata</taxon>
        <taxon>Arachnida</taxon>
        <taxon>Araneae</taxon>
        <taxon>Araneomorphae</taxon>
        <taxon>Entelegynae</taxon>
        <taxon>Araneoidea</taxon>
        <taxon>Araneidae</taxon>
        <taxon>Caerostris</taxon>
    </lineage>
</organism>
<dbReference type="Proteomes" id="UP001054837">
    <property type="component" value="Unassembled WGS sequence"/>
</dbReference>
<dbReference type="AlphaFoldDB" id="A0AAV4VCU3"/>